<dbReference type="AlphaFoldDB" id="A0A545U531"/>
<protein>
    <submittedName>
        <fullName evidence="3">A1 family peptidase</fullName>
    </submittedName>
</protein>
<comment type="similarity">
    <text evidence="1">Belongs to the peptidase A1 family.</text>
</comment>
<dbReference type="InterPro" id="IPR033121">
    <property type="entry name" value="PEPTIDASE_A1"/>
</dbReference>
<dbReference type="PANTHER" id="PTHR47966">
    <property type="entry name" value="BETA-SITE APP-CLEAVING ENZYME, ISOFORM A-RELATED"/>
    <property type="match status" value="1"/>
</dbReference>
<evidence type="ECO:0000313" key="4">
    <source>
        <dbReference type="Proteomes" id="UP000315439"/>
    </source>
</evidence>
<dbReference type="CDD" id="cd05471">
    <property type="entry name" value="pepsin_like"/>
    <property type="match status" value="1"/>
</dbReference>
<evidence type="ECO:0000313" key="3">
    <source>
        <dbReference type="EMBL" id="TQV84513.1"/>
    </source>
</evidence>
<name>A0A545U531_9GAMM</name>
<evidence type="ECO:0000256" key="1">
    <source>
        <dbReference type="ARBA" id="ARBA00007447"/>
    </source>
</evidence>
<dbReference type="EMBL" id="VIKS01000014">
    <property type="protein sequence ID" value="TQV84513.1"/>
    <property type="molecule type" value="Genomic_DNA"/>
</dbReference>
<organism evidence="3 4">
    <name type="scientific">Aliikangiella coralliicola</name>
    <dbReference type="NCBI Taxonomy" id="2592383"/>
    <lineage>
        <taxon>Bacteria</taxon>
        <taxon>Pseudomonadati</taxon>
        <taxon>Pseudomonadota</taxon>
        <taxon>Gammaproteobacteria</taxon>
        <taxon>Oceanospirillales</taxon>
        <taxon>Pleioneaceae</taxon>
        <taxon>Aliikangiella</taxon>
    </lineage>
</organism>
<dbReference type="InterPro" id="IPR034164">
    <property type="entry name" value="Pepsin-like_dom"/>
</dbReference>
<dbReference type="SUPFAM" id="SSF50630">
    <property type="entry name" value="Acid proteases"/>
    <property type="match status" value="1"/>
</dbReference>
<sequence length="426" mass="48130">MMGKDSRAKTLRMPITNVYARGGFSVTVSFGSETDTAELVLDTGSSTLVVTQAAYETKIDQELKPTTYAQCIQYGMGGWYGPVVKTGVDMITHNGSMLLDNTNVSVATVYSEGSFADADGILGLAFHELNDGHNLQEYLVEKQVNPEVTFPWQNTGIEKQSVSDFRKFLRSQPKEDLKPYFTKLEEQGVSANKFSFVTRRSSIHHAAPKLTKEELKKDPLNQGMFILGGGEEDTDLYEGEFTRIKVIDDVYYNVRLLQVKVGNCEPFDAPLLKGKKLERHHSNAFVDTGASLMVLDNVVYNYIIDCFEKINPTFKEILEPFLTFEYKEEGIPLEKLNVEEWPDIEFIFEASEDCQEKEVSLICRSDDYWQVNAPQHGQASFKIISQLEGWPDQSILGLPLLSDYYVIFARFENEFGDIKVAKAKID</sequence>
<accession>A0A545U531</accession>
<proteinExistence type="inferred from homology"/>
<feature type="domain" description="Peptidase A1" evidence="2">
    <location>
        <begin position="24"/>
        <end position="423"/>
    </location>
</feature>
<dbReference type="InterPro" id="IPR001969">
    <property type="entry name" value="Aspartic_peptidase_AS"/>
</dbReference>
<dbReference type="GO" id="GO:0004190">
    <property type="term" value="F:aspartic-type endopeptidase activity"/>
    <property type="evidence" value="ECO:0007669"/>
    <property type="project" value="InterPro"/>
</dbReference>
<dbReference type="PROSITE" id="PS00141">
    <property type="entry name" value="ASP_PROTEASE"/>
    <property type="match status" value="1"/>
</dbReference>
<dbReference type="PRINTS" id="PR00792">
    <property type="entry name" value="PEPSIN"/>
</dbReference>
<dbReference type="Proteomes" id="UP000315439">
    <property type="component" value="Unassembled WGS sequence"/>
</dbReference>
<reference evidence="3 4" key="1">
    <citation type="submission" date="2019-07" db="EMBL/GenBank/DDBJ databases">
        <title>Draft genome for Aliikangiella sp. M105.</title>
        <authorList>
            <person name="Wang G."/>
        </authorList>
    </citation>
    <scope>NUCLEOTIDE SEQUENCE [LARGE SCALE GENOMIC DNA]</scope>
    <source>
        <strain evidence="3 4">M105</strain>
    </source>
</reference>
<evidence type="ECO:0000259" key="2">
    <source>
        <dbReference type="PROSITE" id="PS51767"/>
    </source>
</evidence>
<dbReference type="PANTHER" id="PTHR47966:SF51">
    <property type="entry name" value="BETA-SITE APP-CLEAVING ENZYME, ISOFORM A-RELATED"/>
    <property type="match status" value="1"/>
</dbReference>
<dbReference type="GO" id="GO:0006508">
    <property type="term" value="P:proteolysis"/>
    <property type="evidence" value="ECO:0007669"/>
    <property type="project" value="InterPro"/>
</dbReference>
<dbReference type="Gene3D" id="2.40.70.10">
    <property type="entry name" value="Acid Proteases"/>
    <property type="match status" value="2"/>
</dbReference>
<dbReference type="RefSeq" id="WP_142934193.1">
    <property type="nucleotide sequence ID" value="NZ_ML660170.1"/>
</dbReference>
<comment type="caution">
    <text evidence="3">The sequence shown here is derived from an EMBL/GenBank/DDBJ whole genome shotgun (WGS) entry which is preliminary data.</text>
</comment>
<dbReference type="Pfam" id="PF00026">
    <property type="entry name" value="Asp"/>
    <property type="match status" value="2"/>
</dbReference>
<gene>
    <name evidence="3" type="ORF">FLL46_23145</name>
</gene>
<dbReference type="OrthoDB" id="6381203at2"/>
<dbReference type="InterPro" id="IPR021109">
    <property type="entry name" value="Peptidase_aspartic_dom_sf"/>
</dbReference>
<dbReference type="InterPro" id="IPR001461">
    <property type="entry name" value="Aspartic_peptidase_A1"/>
</dbReference>
<dbReference type="PROSITE" id="PS51767">
    <property type="entry name" value="PEPTIDASE_A1"/>
    <property type="match status" value="1"/>
</dbReference>
<keyword evidence="4" id="KW-1185">Reference proteome</keyword>